<evidence type="ECO:0000256" key="2">
    <source>
        <dbReference type="ARBA" id="ARBA00022692"/>
    </source>
</evidence>
<feature type="transmembrane region" description="Helical" evidence="5">
    <location>
        <begin position="82"/>
        <end position="101"/>
    </location>
</feature>
<feature type="transmembrane region" description="Helical" evidence="5">
    <location>
        <begin position="107"/>
        <end position="125"/>
    </location>
</feature>
<feature type="transmembrane region" description="Helical" evidence="5">
    <location>
        <begin position="271"/>
        <end position="289"/>
    </location>
</feature>
<keyword evidence="8" id="KW-1185">Reference proteome</keyword>
<dbReference type="RefSeq" id="WP_258331384.1">
    <property type="nucleotide sequence ID" value="NZ_JAPTGG010000006.1"/>
</dbReference>
<feature type="transmembrane region" description="Helical" evidence="5">
    <location>
        <begin position="195"/>
        <end position="219"/>
    </location>
</feature>
<keyword evidence="2 5" id="KW-0812">Transmembrane</keyword>
<feature type="domain" description="Integral membrane bound transporter" evidence="6">
    <location>
        <begin position="212"/>
        <end position="336"/>
    </location>
</feature>
<evidence type="ECO:0000256" key="1">
    <source>
        <dbReference type="ARBA" id="ARBA00004141"/>
    </source>
</evidence>
<comment type="subcellular location">
    <subcellularLocation>
        <location evidence="1">Membrane</location>
        <topology evidence="1">Multi-pass membrane protein</topology>
    </subcellularLocation>
</comment>
<accession>A0A9J6RL60</accession>
<keyword evidence="4 5" id="KW-0472">Membrane</keyword>
<feature type="transmembrane region" description="Helical" evidence="5">
    <location>
        <begin position="31"/>
        <end position="47"/>
    </location>
</feature>
<feature type="transmembrane region" description="Helical" evidence="5">
    <location>
        <begin position="157"/>
        <end position="175"/>
    </location>
</feature>
<evidence type="ECO:0000313" key="7">
    <source>
        <dbReference type="EMBL" id="MCZ0865235.1"/>
    </source>
</evidence>
<evidence type="ECO:0000256" key="5">
    <source>
        <dbReference type="SAM" id="Phobius"/>
    </source>
</evidence>
<feature type="transmembrane region" description="Helical" evidence="5">
    <location>
        <begin position="296"/>
        <end position="315"/>
    </location>
</feature>
<proteinExistence type="predicted"/>
<name>A0A9J6RL60_9GAMM</name>
<feature type="transmembrane region" description="Helical" evidence="5">
    <location>
        <begin position="248"/>
        <end position="265"/>
    </location>
</feature>
<gene>
    <name evidence="7" type="ORF">O0V09_08495</name>
</gene>
<reference evidence="7 8" key="1">
    <citation type="submission" date="2022-12" db="EMBL/GenBank/DDBJ databases">
        <title>Dasania phycosphaerae sp. nov., isolated from particulate material of the south coast of Korea.</title>
        <authorList>
            <person name="Jiang Y."/>
        </authorList>
    </citation>
    <scope>NUCLEOTIDE SEQUENCE [LARGE SCALE GENOMIC DNA]</scope>
    <source>
        <strain evidence="7 8">GY-19</strain>
    </source>
</reference>
<dbReference type="AlphaFoldDB" id="A0A9J6RL60"/>
<comment type="caution">
    <text evidence="7">The sequence shown here is derived from an EMBL/GenBank/DDBJ whole genome shotgun (WGS) entry which is preliminary data.</text>
</comment>
<sequence>MPSPKQPAANKSGVWAKIRPLLVLSDHKRPWGAHVTVALAVGLPAIIGVWFNHFAIGSAASIGGLASLYLRQTPLSHRMITMALVTFGFCTSFTVCLLASFNPWLTVAALGFVAFWATFICRYFAVPPPGSFFFIVIASVASSAPFELSLLPQRAGLLLFGCMGASVLALAYSLIQLLSGNTSGIHSAEPTEQRVVAILLESATIAAFIAASYLIALWLGFDRPYWAPISCAAVLQGASFRAVRHRNIHRIMGTAIGMGLTWALFSLTPGPWALALAIIALCFVIELLITRNYGFAVIFITPLTIILAEAESASSHIDQLILQRMTDVILGCSVGYIGGWFLYHQKHYRRLEQRLLGVFDK</sequence>
<dbReference type="EMBL" id="JAPTGG010000006">
    <property type="protein sequence ID" value="MCZ0865235.1"/>
    <property type="molecule type" value="Genomic_DNA"/>
</dbReference>
<feature type="transmembrane region" description="Helical" evidence="5">
    <location>
        <begin position="132"/>
        <end position="151"/>
    </location>
</feature>
<evidence type="ECO:0000313" key="8">
    <source>
        <dbReference type="Proteomes" id="UP001069090"/>
    </source>
</evidence>
<evidence type="ECO:0000256" key="3">
    <source>
        <dbReference type="ARBA" id="ARBA00022989"/>
    </source>
</evidence>
<dbReference type="Proteomes" id="UP001069090">
    <property type="component" value="Unassembled WGS sequence"/>
</dbReference>
<dbReference type="InterPro" id="IPR049453">
    <property type="entry name" value="Memb_transporter_dom"/>
</dbReference>
<organism evidence="7 8">
    <name type="scientific">Dasania phycosphaerae</name>
    <dbReference type="NCBI Taxonomy" id="2950436"/>
    <lineage>
        <taxon>Bacteria</taxon>
        <taxon>Pseudomonadati</taxon>
        <taxon>Pseudomonadota</taxon>
        <taxon>Gammaproteobacteria</taxon>
        <taxon>Cellvibrionales</taxon>
        <taxon>Spongiibacteraceae</taxon>
        <taxon>Dasania</taxon>
    </lineage>
</organism>
<dbReference type="Pfam" id="PF13515">
    <property type="entry name" value="FUSC_2"/>
    <property type="match status" value="1"/>
</dbReference>
<feature type="transmembrane region" description="Helical" evidence="5">
    <location>
        <begin position="321"/>
        <end position="343"/>
    </location>
</feature>
<dbReference type="GO" id="GO:0016020">
    <property type="term" value="C:membrane"/>
    <property type="evidence" value="ECO:0007669"/>
    <property type="project" value="UniProtKB-SubCell"/>
</dbReference>
<evidence type="ECO:0000256" key="4">
    <source>
        <dbReference type="ARBA" id="ARBA00023136"/>
    </source>
</evidence>
<protein>
    <submittedName>
        <fullName evidence="7">FUSC family protein</fullName>
    </submittedName>
</protein>
<evidence type="ECO:0000259" key="6">
    <source>
        <dbReference type="Pfam" id="PF13515"/>
    </source>
</evidence>
<keyword evidence="3 5" id="KW-1133">Transmembrane helix</keyword>